<dbReference type="Pfam" id="PF05226">
    <property type="entry name" value="CHASE2"/>
    <property type="match status" value="1"/>
</dbReference>
<proteinExistence type="predicted"/>
<dbReference type="PANTHER" id="PTHR43081:SF1">
    <property type="entry name" value="ADENYLATE CYCLASE, TERMINAL-DIFFERENTIATION SPECIFIC"/>
    <property type="match status" value="1"/>
</dbReference>
<keyword evidence="3" id="KW-0456">Lyase</keyword>
<dbReference type="PROSITE" id="PS50125">
    <property type="entry name" value="GUANYLATE_CYCLASE_2"/>
    <property type="match status" value="1"/>
</dbReference>
<dbReference type="InterPro" id="IPR007890">
    <property type="entry name" value="CHASE2"/>
</dbReference>
<keyword evidence="1" id="KW-1133">Transmembrane helix</keyword>
<dbReference type="GO" id="GO:0009190">
    <property type="term" value="P:cyclic nucleotide biosynthetic process"/>
    <property type="evidence" value="ECO:0007669"/>
    <property type="project" value="InterPro"/>
</dbReference>
<feature type="non-terminal residue" evidence="3">
    <location>
        <position position="590"/>
    </location>
</feature>
<dbReference type="Gene3D" id="3.30.70.1230">
    <property type="entry name" value="Nucleotide cyclase"/>
    <property type="match status" value="1"/>
</dbReference>
<gene>
    <name evidence="3" type="ORF">MNBD_GAMMA07-802</name>
</gene>
<evidence type="ECO:0000256" key="1">
    <source>
        <dbReference type="SAM" id="Phobius"/>
    </source>
</evidence>
<organism evidence="3">
    <name type="scientific">hydrothermal vent metagenome</name>
    <dbReference type="NCBI Taxonomy" id="652676"/>
    <lineage>
        <taxon>unclassified sequences</taxon>
        <taxon>metagenomes</taxon>
        <taxon>ecological metagenomes</taxon>
    </lineage>
</organism>
<dbReference type="EC" id="4.6.1.1" evidence="3"/>
<accession>A0A3B0WJN2</accession>
<feature type="domain" description="Guanylate cyclase" evidence="2">
    <location>
        <begin position="374"/>
        <end position="513"/>
    </location>
</feature>
<feature type="non-terminal residue" evidence="3">
    <location>
        <position position="1"/>
    </location>
</feature>
<dbReference type="GO" id="GO:0004016">
    <property type="term" value="F:adenylate cyclase activity"/>
    <property type="evidence" value="ECO:0007669"/>
    <property type="project" value="UniProtKB-EC"/>
</dbReference>
<dbReference type="AlphaFoldDB" id="A0A3B0WJN2"/>
<dbReference type="EMBL" id="UOFF01000198">
    <property type="protein sequence ID" value="VAW56228.1"/>
    <property type="molecule type" value="Genomic_DNA"/>
</dbReference>
<reference evidence="3" key="1">
    <citation type="submission" date="2018-06" db="EMBL/GenBank/DDBJ databases">
        <authorList>
            <person name="Zhirakovskaya E."/>
        </authorList>
    </citation>
    <scope>NUCLEOTIDE SEQUENCE</scope>
</reference>
<dbReference type="CDD" id="cd07302">
    <property type="entry name" value="CHD"/>
    <property type="match status" value="1"/>
</dbReference>
<name>A0A3B0WJN2_9ZZZZ</name>
<dbReference type="SMART" id="SM00044">
    <property type="entry name" value="CYCc"/>
    <property type="match status" value="1"/>
</dbReference>
<dbReference type="InterPro" id="IPR029787">
    <property type="entry name" value="Nucleotide_cyclase"/>
</dbReference>
<dbReference type="SUPFAM" id="SSF55073">
    <property type="entry name" value="Nucleotide cyclase"/>
    <property type="match status" value="1"/>
</dbReference>
<dbReference type="InterPro" id="IPR050697">
    <property type="entry name" value="Adenylyl/Guanylyl_Cyclase_3/4"/>
</dbReference>
<feature type="transmembrane region" description="Helical" evidence="1">
    <location>
        <begin position="308"/>
        <end position="329"/>
    </location>
</feature>
<evidence type="ECO:0000259" key="2">
    <source>
        <dbReference type="PROSITE" id="PS50125"/>
    </source>
</evidence>
<keyword evidence="1" id="KW-0812">Transmembrane</keyword>
<evidence type="ECO:0000313" key="3">
    <source>
        <dbReference type="EMBL" id="VAW56228.1"/>
    </source>
</evidence>
<dbReference type="InterPro" id="IPR001054">
    <property type="entry name" value="A/G_cyclase"/>
</dbReference>
<keyword evidence="1" id="KW-0472">Membrane</keyword>
<feature type="transmembrane region" description="Helical" evidence="1">
    <location>
        <begin position="284"/>
        <end position="302"/>
    </location>
</feature>
<protein>
    <submittedName>
        <fullName evidence="3">Adenylate cyclase</fullName>
        <ecNumber evidence="3">4.6.1.1</ecNumber>
    </submittedName>
</protein>
<dbReference type="PANTHER" id="PTHR43081">
    <property type="entry name" value="ADENYLATE CYCLASE, TERMINAL-DIFFERENTIATION SPECIFIC-RELATED"/>
    <property type="match status" value="1"/>
</dbReference>
<dbReference type="GO" id="GO:0035556">
    <property type="term" value="P:intracellular signal transduction"/>
    <property type="evidence" value="ECO:0007669"/>
    <property type="project" value="InterPro"/>
</dbReference>
<sequence>FQLFKQKEIFDKKTHKKLPVEQISLVDPIEILANAAKGVSPFPLPKVPALINHVVLYKSILNDIPTFPITMLQLHTRAVHSELVTLINLFEPSLVQQLRKFTDNKIKINDYHNSIQNTVNEFRILFLSHPQLSDKIIDYLNKSTLSFTQTQIKQLRALVNIYQVPDSIYLNFYGQVGSIKTISYYEVLNSDPDNPSIDVKGKAVFVGFSEQFQPDQKDGFNTVYTNKMSGSEISGVEIIATAFANLFEQQLLKVPTGIQDIGLITLWGVFISVLLRFTPGLYQIPVILLLGSLYSLFVYYSFVTRYYWLPFMIPLLVQLSFASILSFIMQYREVQIERKYIRHAFGYHLPVDVVDEIAKGINHVTAVGEKVHGIVLATDAQQYTQLSEKLNPDELQNLMNKYYEVIFTQVRSHNGIISDVVGDAAMAIWTTPTNEKPEECSINHVIHEHQQACLTALAIKYAIYGFNQSNPNLALPTRMGLDCGEIVMGHVGALDHYEYRAIGDIVNTASRIEGVNKLLDTNIIVSSEVLIGTNNLISRELGCFKLLGKQNEITLHELIAYDAKNVSKNNIEIYDFFKQGLLLFNTGEFH</sequence>
<dbReference type="Pfam" id="PF00211">
    <property type="entry name" value="Guanylate_cyc"/>
    <property type="match status" value="1"/>
</dbReference>